<dbReference type="RefSeq" id="WP_230368853.1">
    <property type="nucleotide sequence ID" value="NZ_WLYX01000001.1"/>
</dbReference>
<dbReference type="EMBL" id="WLYX01000001">
    <property type="protein sequence ID" value="MTD32444.1"/>
    <property type="molecule type" value="Genomic_DNA"/>
</dbReference>
<reference evidence="1 2" key="1">
    <citation type="submission" date="2019-11" db="EMBL/GenBank/DDBJ databases">
        <title>Draft genome sequence of Paludibacterium sp. dN18-1.</title>
        <authorList>
            <person name="Im W.-T."/>
        </authorList>
    </citation>
    <scope>NUCLEOTIDE SEQUENCE [LARGE SCALE GENOMIC DNA]</scope>
    <source>
        <strain evidence="2">dN 18-1</strain>
    </source>
</reference>
<proteinExistence type="predicted"/>
<organism evidence="1 2">
    <name type="scientific">Paludibacterium denitrificans</name>
    <dbReference type="NCBI Taxonomy" id="2675226"/>
    <lineage>
        <taxon>Bacteria</taxon>
        <taxon>Pseudomonadati</taxon>
        <taxon>Pseudomonadota</taxon>
        <taxon>Betaproteobacteria</taxon>
        <taxon>Neisseriales</taxon>
        <taxon>Chromobacteriaceae</taxon>
        <taxon>Paludibacterium</taxon>
    </lineage>
</organism>
<gene>
    <name evidence="1" type="ORF">GKE73_01420</name>
</gene>
<accession>A0A844GCE9</accession>
<sequence>MAPLHVLEGSLLGLVDGCPVPWNEACAVIDTPTDTAVSLDSIDFTDTVARLAAVAVEGWSMGVLPEFKAIVFGHDSGLKIAIAADRHSSCKRALK</sequence>
<protein>
    <submittedName>
        <fullName evidence="1">Uncharacterized protein</fullName>
    </submittedName>
</protein>
<comment type="caution">
    <text evidence="1">The sequence shown here is derived from an EMBL/GenBank/DDBJ whole genome shotgun (WGS) entry which is preliminary data.</text>
</comment>
<evidence type="ECO:0000313" key="1">
    <source>
        <dbReference type="EMBL" id="MTD32444.1"/>
    </source>
</evidence>
<evidence type="ECO:0000313" key="2">
    <source>
        <dbReference type="Proteomes" id="UP000446658"/>
    </source>
</evidence>
<dbReference type="AlphaFoldDB" id="A0A844GCE9"/>
<dbReference type="Proteomes" id="UP000446658">
    <property type="component" value="Unassembled WGS sequence"/>
</dbReference>
<keyword evidence="2" id="KW-1185">Reference proteome</keyword>
<name>A0A844GCE9_9NEIS</name>